<evidence type="ECO:0000256" key="9">
    <source>
        <dbReference type="SAM" id="MobiDB-lite"/>
    </source>
</evidence>
<name>Q54M91_DICDI</name>
<accession>Q54M91</accession>
<reference evidence="12 13" key="1">
    <citation type="journal article" date="2005" name="Nature">
        <title>The genome of the social amoeba Dictyostelium discoideum.</title>
        <authorList>
            <consortium name="The Dictyostelium discoideum Sequencing Consortium"/>
            <person name="Eichinger L."/>
            <person name="Pachebat J.A."/>
            <person name="Glockner G."/>
            <person name="Rajandream M.A."/>
            <person name="Sucgang R."/>
            <person name="Berriman M."/>
            <person name="Song J."/>
            <person name="Olsen R."/>
            <person name="Szafranski K."/>
            <person name="Xu Q."/>
            <person name="Tunggal B."/>
            <person name="Kummerfeld S."/>
            <person name="Madera M."/>
            <person name="Konfortov B.A."/>
            <person name="Rivero F."/>
            <person name="Bankier A.T."/>
            <person name="Lehmann R."/>
            <person name="Hamlin N."/>
            <person name="Davies R."/>
            <person name="Gaudet P."/>
            <person name="Fey P."/>
            <person name="Pilcher K."/>
            <person name="Chen G."/>
            <person name="Saunders D."/>
            <person name="Sodergren E."/>
            <person name="Davis P."/>
            <person name="Kerhornou A."/>
            <person name="Nie X."/>
            <person name="Hall N."/>
            <person name="Anjard C."/>
            <person name="Hemphill L."/>
            <person name="Bason N."/>
            <person name="Farbrother P."/>
            <person name="Desany B."/>
            <person name="Just E."/>
            <person name="Morio T."/>
            <person name="Rost R."/>
            <person name="Churcher C."/>
            <person name="Cooper J."/>
            <person name="Haydock S."/>
            <person name="van Driessche N."/>
            <person name="Cronin A."/>
            <person name="Goodhead I."/>
            <person name="Muzny D."/>
            <person name="Mourier T."/>
            <person name="Pain A."/>
            <person name="Lu M."/>
            <person name="Harper D."/>
            <person name="Lindsay R."/>
            <person name="Hauser H."/>
            <person name="James K."/>
            <person name="Quiles M."/>
            <person name="Madan Babu M."/>
            <person name="Saito T."/>
            <person name="Buchrieser C."/>
            <person name="Wardroper A."/>
            <person name="Felder M."/>
            <person name="Thangavelu M."/>
            <person name="Johnson D."/>
            <person name="Knights A."/>
            <person name="Loulseged H."/>
            <person name="Mungall K."/>
            <person name="Oliver K."/>
            <person name="Price C."/>
            <person name="Quail M.A."/>
            <person name="Urushihara H."/>
            <person name="Hernandez J."/>
            <person name="Rabbinowitsch E."/>
            <person name="Steffen D."/>
            <person name="Sanders M."/>
            <person name="Ma J."/>
            <person name="Kohara Y."/>
            <person name="Sharp S."/>
            <person name="Simmonds M."/>
            <person name="Spiegler S."/>
            <person name="Tivey A."/>
            <person name="Sugano S."/>
            <person name="White B."/>
            <person name="Walker D."/>
            <person name="Woodward J."/>
            <person name="Winckler T."/>
            <person name="Tanaka Y."/>
            <person name="Shaulsky G."/>
            <person name="Schleicher M."/>
            <person name="Weinstock G."/>
            <person name="Rosenthal A."/>
            <person name="Cox E.C."/>
            <person name="Chisholm R.L."/>
            <person name="Gibbs R."/>
            <person name="Loomis W.F."/>
            <person name="Platzer M."/>
            <person name="Kay R.R."/>
            <person name="Williams J."/>
            <person name="Dear P.H."/>
            <person name="Noegel A.A."/>
            <person name="Barrell B."/>
            <person name="Kuspa A."/>
        </authorList>
    </citation>
    <scope>NUCLEOTIDE SEQUENCE [LARGE SCALE GENOMIC DNA]</scope>
    <source>
        <strain evidence="12 13">AX4</strain>
    </source>
</reference>
<dbReference type="FunFam" id="1.10.150.20:FF:000235">
    <property type="entry name" value="Uncharacterized protein"/>
    <property type="match status" value="1"/>
</dbReference>
<dbReference type="SMART" id="SM00973">
    <property type="entry name" value="Sec63"/>
    <property type="match status" value="1"/>
</dbReference>
<dbReference type="Gene3D" id="1.10.287.110">
    <property type="entry name" value="DnaJ domain"/>
    <property type="match status" value="1"/>
</dbReference>
<feature type="compositionally biased region" description="Acidic residues" evidence="9">
    <location>
        <begin position="564"/>
        <end position="590"/>
    </location>
</feature>
<dbReference type="Gene3D" id="1.10.150.20">
    <property type="entry name" value="5' to 3' exonuclease, C-terminal subdomain"/>
    <property type="match status" value="1"/>
</dbReference>
<protein>
    <recommendedName>
        <fullName evidence="11">J domain-containing protein</fullName>
    </recommendedName>
</protein>
<dbReference type="Pfam" id="PF02889">
    <property type="entry name" value="Sec63"/>
    <property type="match status" value="1"/>
</dbReference>
<evidence type="ECO:0000256" key="7">
    <source>
        <dbReference type="ARBA" id="ARBA00023136"/>
    </source>
</evidence>
<feature type="transmembrane region" description="Helical" evidence="10">
    <location>
        <begin position="206"/>
        <end position="226"/>
    </location>
</feature>
<dbReference type="InterPro" id="IPR035892">
    <property type="entry name" value="C2_domain_sf"/>
</dbReference>
<evidence type="ECO:0000256" key="10">
    <source>
        <dbReference type="SAM" id="Phobius"/>
    </source>
</evidence>
<dbReference type="GO" id="GO:0008320">
    <property type="term" value="F:protein transmembrane transporter activity"/>
    <property type="evidence" value="ECO:0000318"/>
    <property type="project" value="GO_Central"/>
</dbReference>
<dbReference type="dictyBase" id="DDB_G0286131">
    <property type="gene designation" value="sec63"/>
</dbReference>
<evidence type="ECO:0000313" key="13">
    <source>
        <dbReference type="Proteomes" id="UP000002195"/>
    </source>
</evidence>
<dbReference type="InterPro" id="IPR001623">
    <property type="entry name" value="DnaJ_domain"/>
</dbReference>
<keyword evidence="3 10" id="KW-0812">Transmembrane</keyword>
<evidence type="ECO:0000313" key="12">
    <source>
        <dbReference type="EMBL" id="EAL64358.1"/>
    </source>
</evidence>
<dbReference type="Gene3D" id="1.10.3380.10">
    <property type="entry name" value="Sec63 N-terminal domain-like domain"/>
    <property type="match status" value="1"/>
</dbReference>
<dbReference type="SMART" id="SM00271">
    <property type="entry name" value="DnaJ"/>
    <property type="match status" value="1"/>
</dbReference>
<dbReference type="OMA" id="TIENCMH"/>
<feature type="compositionally biased region" description="Acidic residues" evidence="9">
    <location>
        <begin position="536"/>
        <end position="547"/>
    </location>
</feature>
<keyword evidence="7 10" id="KW-0472">Membrane</keyword>
<dbReference type="Pfam" id="PF00226">
    <property type="entry name" value="DnaJ"/>
    <property type="match status" value="1"/>
</dbReference>
<keyword evidence="8" id="KW-0143">Chaperone</keyword>
<keyword evidence="2" id="KW-0813">Transport</keyword>
<dbReference type="STRING" id="44689.Q54M91"/>
<evidence type="ECO:0000259" key="11">
    <source>
        <dbReference type="PROSITE" id="PS50076"/>
    </source>
</evidence>
<dbReference type="HOGENOM" id="CLU_346982_0_0_1"/>
<dbReference type="SUPFAM" id="SSF81296">
    <property type="entry name" value="E set domains"/>
    <property type="match status" value="1"/>
</dbReference>
<feature type="compositionally biased region" description="Basic and acidic residues" evidence="9">
    <location>
        <begin position="514"/>
        <end position="523"/>
    </location>
</feature>
<dbReference type="PANTHER" id="PTHR24075:SF0">
    <property type="entry name" value="TRANSLOCATION PROTEIN SEC63 HOMOLOG"/>
    <property type="match status" value="1"/>
</dbReference>
<evidence type="ECO:0000256" key="4">
    <source>
        <dbReference type="ARBA" id="ARBA00022824"/>
    </source>
</evidence>
<dbReference type="PRINTS" id="PR00625">
    <property type="entry name" value="JDOMAIN"/>
</dbReference>
<dbReference type="eggNOG" id="KOG0951">
    <property type="taxonomic scope" value="Eukaryota"/>
</dbReference>
<dbReference type="FunFam" id="2.60.40.150:FF:000522">
    <property type="entry name" value="Uncharacterized protein"/>
    <property type="match status" value="1"/>
</dbReference>
<dbReference type="KEGG" id="ddi:DDB_G0286131"/>
<feature type="transmembrane region" description="Helical" evidence="10">
    <location>
        <begin position="23"/>
        <end position="43"/>
    </location>
</feature>
<dbReference type="PROSITE" id="PS50076">
    <property type="entry name" value="DNAJ_2"/>
    <property type="match status" value="1"/>
</dbReference>
<dbReference type="PANTHER" id="PTHR24075">
    <property type="entry name" value="SEC63 DOMAIN-CONTAINING"/>
    <property type="match status" value="1"/>
</dbReference>
<organism evidence="12 13">
    <name type="scientific">Dictyostelium discoideum</name>
    <name type="common">Social amoeba</name>
    <dbReference type="NCBI Taxonomy" id="44689"/>
    <lineage>
        <taxon>Eukaryota</taxon>
        <taxon>Amoebozoa</taxon>
        <taxon>Evosea</taxon>
        <taxon>Eumycetozoa</taxon>
        <taxon>Dictyostelia</taxon>
        <taxon>Dictyosteliales</taxon>
        <taxon>Dictyosteliaceae</taxon>
        <taxon>Dictyostelium</taxon>
    </lineage>
</organism>
<dbReference type="InterPro" id="IPR036869">
    <property type="entry name" value="J_dom_sf"/>
</dbReference>
<dbReference type="SUPFAM" id="SSF158702">
    <property type="entry name" value="Sec63 N-terminal domain-like"/>
    <property type="match status" value="1"/>
</dbReference>
<dbReference type="InParanoid" id="Q54M91"/>
<keyword evidence="13" id="KW-1185">Reference proteome</keyword>
<feature type="region of interest" description="Disordered" evidence="9">
    <location>
        <begin position="490"/>
        <end position="597"/>
    </location>
</feature>
<dbReference type="PaxDb" id="44689-DDB0305093"/>
<evidence type="ECO:0000256" key="5">
    <source>
        <dbReference type="ARBA" id="ARBA00022927"/>
    </source>
</evidence>
<dbReference type="FunCoup" id="Q54M91">
    <property type="interactions" value="350"/>
</dbReference>
<keyword evidence="4" id="KW-0256">Endoplasmic reticulum</keyword>
<proteinExistence type="predicted"/>
<dbReference type="eggNOG" id="KOG0721">
    <property type="taxonomic scope" value="Eukaryota"/>
</dbReference>
<dbReference type="Gene3D" id="2.60.40.150">
    <property type="entry name" value="C2 domain"/>
    <property type="match status" value="1"/>
</dbReference>
<evidence type="ECO:0000256" key="1">
    <source>
        <dbReference type="ARBA" id="ARBA00004477"/>
    </source>
</evidence>
<dbReference type="InterPro" id="IPR014756">
    <property type="entry name" value="Ig_E-set"/>
</dbReference>
<evidence type="ECO:0000256" key="8">
    <source>
        <dbReference type="ARBA" id="ARBA00023186"/>
    </source>
</evidence>
<evidence type="ECO:0000256" key="2">
    <source>
        <dbReference type="ARBA" id="ARBA00022448"/>
    </source>
</evidence>
<feature type="compositionally biased region" description="Low complexity" evidence="9">
    <location>
        <begin position="692"/>
        <end position="702"/>
    </location>
</feature>
<dbReference type="GO" id="GO:0006620">
    <property type="term" value="P:post-translational protein targeting to endoplasmic reticulum membrane"/>
    <property type="evidence" value="ECO:0000318"/>
    <property type="project" value="GO_Central"/>
</dbReference>
<dbReference type="GO" id="GO:0006614">
    <property type="term" value="P:SRP-dependent cotranslational protein targeting to membrane"/>
    <property type="evidence" value="ECO:0000318"/>
    <property type="project" value="GO_Central"/>
</dbReference>
<dbReference type="VEuPathDB" id="AmoebaDB:DDB_G0286131"/>
<sequence length="814" mass="92357">MKDSHPNFGKETSSTEDYKDIEFVQWLVFFLFVALIPSTIWLWKKFNPKPIAKHFDCSCEGCERKSEERIKLEKKEMKSTSNKIKIGIIAFFWVLFFFLLYIVLTSTAPTKEPYNPYTILGIEPGATTEEIKKAHKKMSLKFHPDKNPGNVEAEEMYMSIAKAYQALTDDAIREKWETYGNPDGPQRMSIGIALPSWLINKGNSPIVLTVYLLLLVVALPSAVYYWNKSTKSKLPAQIEQQSLALYYHVIDGTTRLKSMIEILAATTEYKTSLVERKSDDENLKNLFKSIPDAYKVKKARFNAPYIVKGTILLYAHLCRIKDMPQTLRDDLNQIIKTYRHYLTGAFQVTREKRQLVGLVELVKLSQCIMQSAWEDQSLKQLPHLDSFMAQQLKSNHVQDIAKFKAMSEEKRKELLTKVGGTALNDAKIKDIENILEKIPCQVGIKWRITSENPTFLASSVCILEVEFVDQIALKKQKQEEAAAAIATKEAAKNKPNLAPAEKKGGARKRTTVKKTKDGAKEDESSPSSSGKAEEKDQSEDEQQEEEIKEEKKEKKEKKKILDADGNEIEDSDDDSEFDDDEYSDSDDDDAWEKVPKKSLINPPKELCHSPFTFDDKPVNFWILMGNRQKNELVALGKTETFTPGTIVKYPFLSAAEIGTAHYSLYVMCDGYLGCDVETDVSINLAHNPRPLQLQPLPRVQQQPVPPQRKIGDAADDDSDDDEVANKKSNDTVQQKQQQQQAAQQKQQQAAQQAAQQQQIPEIITPSQQQPTSPQQQSTKPLTQKQINQQQKLLKKQQKAATSSPSPVKEVKKDK</sequence>
<comment type="caution">
    <text evidence="12">The sequence shown here is derived from an EMBL/GenBank/DDBJ whole genome shotgun (WGS) entry which is preliminary data.</text>
</comment>
<dbReference type="FunFam" id="1.10.287.110:FF:000077">
    <property type="entry name" value="Translocation protein SEC63"/>
    <property type="match status" value="1"/>
</dbReference>
<feature type="region of interest" description="Disordered" evidence="9">
    <location>
        <begin position="692"/>
        <end position="814"/>
    </location>
</feature>
<feature type="domain" description="J" evidence="11">
    <location>
        <begin position="115"/>
        <end position="180"/>
    </location>
</feature>
<dbReference type="Proteomes" id="UP000002195">
    <property type="component" value="Unassembled WGS sequence"/>
</dbReference>
<dbReference type="EMBL" id="AAFI02000085">
    <property type="protein sequence ID" value="EAL64358.1"/>
    <property type="molecule type" value="Genomic_DNA"/>
</dbReference>
<dbReference type="GeneID" id="8625454"/>
<feature type="compositionally biased region" description="Acidic residues" evidence="9">
    <location>
        <begin position="713"/>
        <end position="722"/>
    </location>
</feature>
<dbReference type="SUPFAM" id="SSF46565">
    <property type="entry name" value="Chaperone J-domain"/>
    <property type="match status" value="1"/>
</dbReference>
<evidence type="ECO:0000256" key="6">
    <source>
        <dbReference type="ARBA" id="ARBA00022989"/>
    </source>
</evidence>
<dbReference type="InterPro" id="IPR004179">
    <property type="entry name" value="Sec63-dom"/>
</dbReference>
<feature type="compositionally biased region" description="Low complexity" evidence="9">
    <location>
        <begin position="733"/>
        <end position="791"/>
    </location>
</feature>
<keyword evidence="6 10" id="KW-1133">Transmembrane helix</keyword>
<dbReference type="PhylomeDB" id="Q54M91"/>
<dbReference type="GO" id="GO:0031207">
    <property type="term" value="C:Sec62/Sec63 complex"/>
    <property type="evidence" value="ECO:0000318"/>
    <property type="project" value="GO_Central"/>
</dbReference>
<keyword evidence="5" id="KW-0653">Protein transport</keyword>
<dbReference type="AlphaFoldDB" id="Q54M91"/>
<dbReference type="RefSeq" id="XP_637857.1">
    <property type="nucleotide sequence ID" value="XM_632765.1"/>
</dbReference>
<comment type="subcellular location">
    <subcellularLocation>
        <location evidence="1">Endoplasmic reticulum membrane</location>
        <topology evidence="1">Multi-pass membrane protein</topology>
    </subcellularLocation>
</comment>
<dbReference type="CDD" id="cd06257">
    <property type="entry name" value="DnaJ"/>
    <property type="match status" value="1"/>
</dbReference>
<feature type="transmembrane region" description="Helical" evidence="10">
    <location>
        <begin position="84"/>
        <end position="104"/>
    </location>
</feature>
<evidence type="ECO:0000256" key="3">
    <source>
        <dbReference type="ARBA" id="ARBA00022692"/>
    </source>
</evidence>
<gene>
    <name evidence="12" type="ORF">DDB_G0286131</name>
</gene>